<evidence type="ECO:0000259" key="1">
    <source>
        <dbReference type="Pfam" id="PF14192"/>
    </source>
</evidence>
<protein>
    <submittedName>
        <fullName evidence="2">DUF4314 domain-containing protein</fullName>
    </submittedName>
</protein>
<reference evidence="2 3" key="1">
    <citation type="submission" date="2017-05" db="EMBL/GenBank/DDBJ databases">
        <title>Vagococcus spp. assemblies.</title>
        <authorList>
            <person name="Gulvik C.A."/>
        </authorList>
    </citation>
    <scope>NUCLEOTIDE SEQUENCE [LARGE SCALE GENOMIC DNA]</scope>
    <source>
        <strain evidence="2 3">LMG 24798</strain>
    </source>
</reference>
<gene>
    <name evidence="2" type="ORF">CBF27_03680</name>
</gene>
<dbReference type="Proteomes" id="UP000286773">
    <property type="component" value="Unassembled WGS sequence"/>
</dbReference>
<dbReference type="AlphaFoldDB" id="A0A430AZ02"/>
<evidence type="ECO:0000313" key="2">
    <source>
        <dbReference type="EMBL" id="RSU13293.1"/>
    </source>
</evidence>
<dbReference type="EMBL" id="NGKC01000003">
    <property type="protein sequence ID" value="RSU13293.1"/>
    <property type="molecule type" value="Genomic_DNA"/>
</dbReference>
<accession>A0A430AZ02</accession>
<keyword evidence="3" id="KW-1185">Reference proteome</keyword>
<name>A0A430AZ02_9ENTE</name>
<feature type="domain" description="DUF4314" evidence="1">
    <location>
        <begin position="5"/>
        <end position="73"/>
    </location>
</feature>
<comment type="caution">
    <text evidence="2">The sequence shown here is derived from an EMBL/GenBank/DDBJ whole genome shotgun (WGS) entry which is preliminary data.</text>
</comment>
<sequence length="75" mass="8319">MKEIHREILERLKKEFPSGTRVALVKMDDPYSTLKAGDKGTVTGVDDIGTIHVNWDKGSSLGIAFGEDICRKITE</sequence>
<dbReference type="InterPro" id="IPR025463">
    <property type="entry name" value="DUF4314"/>
</dbReference>
<evidence type="ECO:0000313" key="3">
    <source>
        <dbReference type="Proteomes" id="UP000286773"/>
    </source>
</evidence>
<proteinExistence type="predicted"/>
<dbReference type="RefSeq" id="WP_126812553.1">
    <property type="nucleotide sequence ID" value="NZ_NGKC01000003.1"/>
</dbReference>
<dbReference type="Pfam" id="PF14192">
    <property type="entry name" value="DUF4314"/>
    <property type="match status" value="1"/>
</dbReference>
<organism evidence="2 3">
    <name type="scientific">Vagococcus acidifermentans</name>
    <dbReference type="NCBI Taxonomy" id="564710"/>
    <lineage>
        <taxon>Bacteria</taxon>
        <taxon>Bacillati</taxon>
        <taxon>Bacillota</taxon>
        <taxon>Bacilli</taxon>
        <taxon>Lactobacillales</taxon>
        <taxon>Enterococcaceae</taxon>
        <taxon>Vagococcus</taxon>
    </lineage>
</organism>
<dbReference type="OrthoDB" id="9813511at2"/>